<protein>
    <submittedName>
        <fullName evidence="2">Secreted protein</fullName>
    </submittedName>
</protein>
<proteinExistence type="predicted"/>
<sequence length="172" mass="18558">MLFESCFYPPLAAMLRTGPSFCGVLTARTLQVAGHSAGAGHTDPFADDDSDEATTTTTVCCVVITFTRNGNVAADCCSPLSGGDSVTLLVVSSLLYRLRRSVERSRVHCSFLLGRRGCPVAVSCFSGALATRRLSGPRISNYHRPVYPLPNLIDTARRHPFPQDPWPTTTIP</sequence>
<name>A0A7E4VRW1_PANRE</name>
<dbReference type="WBParaSite" id="Pan_g23407.t1">
    <property type="protein sequence ID" value="Pan_g23407.t1"/>
    <property type="gene ID" value="Pan_g23407"/>
</dbReference>
<evidence type="ECO:0000313" key="1">
    <source>
        <dbReference type="Proteomes" id="UP000492821"/>
    </source>
</evidence>
<reference evidence="2" key="2">
    <citation type="submission" date="2020-10" db="UniProtKB">
        <authorList>
            <consortium name="WormBaseParasite"/>
        </authorList>
    </citation>
    <scope>IDENTIFICATION</scope>
</reference>
<organism evidence="1 2">
    <name type="scientific">Panagrellus redivivus</name>
    <name type="common">Microworm</name>
    <dbReference type="NCBI Taxonomy" id="6233"/>
    <lineage>
        <taxon>Eukaryota</taxon>
        <taxon>Metazoa</taxon>
        <taxon>Ecdysozoa</taxon>
        <taxon>Nematoda</taxon>
        <taxon>Chromadorea</taxon>
        <taxon>Rhabditida</taxon>
        <taxon>Tylenchina</taxon>
        <taxon>Panagrolaimomorpha</taxon>
        <taxon>Panagrolaimoidea</taxon>
        <taxon>Panagrolaimidae</taxon>
        <taxon>Panagrellus</taxon>
    </lineage>
</organism>
<evidence type="ECO:0000313" key="2">
    <source>
        <dbReference type="WBParaSite" id="Pan_g23407.t1"/>
    </source>
</evidence>
<keyword evidence="1" id="KW-1185">Reference proteome</keyword>
<dbReference type="Proteomes" id="UP000492821">
    <property type="component" value="Unassembled WGS sequence"/>
</dbReference>
<reference evidence="1" key="1">
    <citation type="journal article" date="2013" name="Genetics">
        <title>The draft genome and transcriptome of Panagrellus redivivus are shaped by the harsh demands of a free-living lifestyle.</title>
        <authorList>
            <person name="Srinivasan J."/>
            <person name="Dillman A.R."/>
            <person name="Macchietto M.G."/>
            <person name="Heikkinen L."/>
            <person name="Lakso M."/>
            <person name="Fracchia K.M."/>
            <person name="Antoshechkin I."/>
            <person name="Mortazavi A."/>
            <person name="Wong G."/>
            <person name="Sternberg P.W."/>
        </authorList>
    </citation>
    <scope>NUCLEOTIDE SEQUENCE [LARGE SCALE GENOMIC DNA]</scope>
    <source>
        <strain evidence="1">MT8872</strain>
    </source>
</reference>
<accession>A0A7E4VRW1</accession>
<dbReference type="AlphaFoldDB" id="A0A7E4VRW1"/>